<dbReference type="PROSITE" id="PS00893">
    <property type="entry name" value="NUDIX_BOX"/>
    <property type="match status" value="1"/>
</dbReference>
<dbReference type="InterPro" id="IPR000086">
    <property type="entry name" value="NUDIX_hydrolase_dom"/>
</dbReference>
<dbReference type="Proteomes" id="UP001500298">
    <property type="component" value="Unassembled WGS sequence"/>
</dbReference>
<dbReference type="SUPFAM" id="SSF55811">
    <property type="entry name" value="Nudix"/>
    <property type="match status" value="1"/>
</dbReference>
<comment type="cofactor">
    <cofactor evidence="1">
        <name>Mg(2+)</name>
        <dbReference type="ChEBI" id="CHEBI:18420"/>
    </cofactor>
</comment>
<dbReference type="CDD" id="cd02883">
    <property type="entry name" value="NUDIX_Hydrolase"/>
    <property type="match status" value="1"/>
</dbReference>
<dbReference type="PANTHER" id="PTHR43046">
    <property type="entry name" value="GDP-MANNOSE MANNOSYL HYDROLASE"/>
    <property type="match status" value="1"/>
</dbReference>
<dbReference type="InterPro" id="IPR015797">
    <property type="entry name" value="NUDIX_hydrolase-like_dom_sf"/>
</dbReference>
<dbReference type="Pfam" id="PF00293">
    <property type="entry name" value="NUDIX"/>
    <property type="match status" value="1"/>
</dbReference>
<dbReference type="RefSeq" id="WP_345368690.1">
    <property type="nucleotide sequence ID" value="NZ_BAABJX010000006.1"/>
</dbReference>
<feature type="domain" description="Nudix hydrolase" evidence="4">
    <location>
        <begin position="1"/>
        <end position="131"/>
    </location>
</feature>
<evidence type="ECO:0000256" key="2">
    <source>
        <dbReference type="ARBA" id="ARBA00022801"/>
    </source>
</evidence>
<comment type="similarity">
    <text evidence="3">Belongs to the Nudix hydrolase family.</text>
</comment>
<dbReference type="PANTHER" id="PTHR43046:SF14">
    <property type="entry name" value="MUTT_NUDIX FAMILY PROTEIN"/>
    <property type="match status" value="1"/>
</dbReference>
<proteinExistence type="inferred from homology"/>
<dbReference type="PRINTS" id="PR00502">
    <property type="entry name" value="NUDIXFAMILY"/>
</dbReference>
<dbReference type="PROSITE" id="PS51462">
    <property type="entry name" value="NUDIX"/>
    <property type="match status" value="1"/>
</dbReference>
<sequence length="145" mass="16438">MKHRVCGLLIKDEHALLIEYRYPSEDPLWHIPGGGIEENESAEETLIREFEEELGIEIEVSSECLLTALSHRKNDGKPVKHSVYLVHQLDGCAPQIQPEHSSGYACRWEPVSLLAGRRLYPNLENYIEQLCKGKEFGDIGEVEPA</sequence>
<organism evidence="5 6">
    <name type="scientific">Algivirga pacifica</name>
    <dbReference type="NCBI Taxonomy" id="1162670"/>
    <lineage>
        <taxon>Bacteria</taxon>
        <taxon>Pseudomonadati</taxon>
        <taxon>Bacteroidota</taxon>
        <taxon>Cytophagia</taxon>
        <taxon>Cytophagales</taxon>
        <taxon>Flammeovirgaceae</taxon>
        <taxon>Algivirga</taxon>
    </lineage>
</organism>
<evidence type="ECO:0000256" key="1">
    <source>
        <dbReference type="ARBA" id="ARBA00001946"/>
    </source>
</evidence>
<dbReference type="Gene3D" id="3.90.79.10">
    <property type="entry name" value="Nucleoside Triphosphate Pyrophosphohydrolase"/>
    <property type="match status" value="1"/>
</dbReference>
<name>A0ABP9D1D1_9BACT</name>
<evidence type="ECO:0000313" key="6">
    <source>
        <dbReference type="Proteomes" id="UP001500298"/>
    </source>
</evidence>
<protein>
    <recommendedName>
        <fullName evidence="4">Nudix hydrolase domain-containing protein</fullName>
    </recommendedName>
</protein>
<keyword evidence="6" id="KW-1185">Reference proteome</keyword>
<evidence type="ECO:0000259" key="4">
    <source>
        <dbReference type="PROSITE" id="PS51462"/>
    </source>
</evidence>
<dbReference type="EMBL" id="BAABJX010000006">
    <property type="protein sequence ID" value="GAA4822352.1"/>
    <property type="molecule type" value="Genomic_DNA"/>
</dbReference>
<dbReference type="InterPro" id="IPR020476">
    <property type="entry name" value="Nudix_hydrolase"/>
</dbReference>
<comment type="caution">
    <text evidence="5">The sequence shown here is derived from an EMBL/GenBank/DDBJ whole genome shotgun (WGS) entry which is preliminary data.</text>
</comment>
<keyword evidence="2 3" id="KW-0378">Hydrolase</keyword>
<evidence type="ECO:0000313" key="5">
    <source>
        <dbReference type="EMBL" id="GAA4822352.1"/>
    </source>
</evidence>
<gene>
    <name evidence="5" type="ORF">GCM10023331_03420</name>
</gene>
<accession>A0ABP9D1D1</accession>
<dbReference type="InterPro" id="IPR020084">
    <property type="entry name" value="NUDIX_hydrolase_CS"/>
</dbReference>
<evidence type="ECO:0000256" key="3">
    <source>
        <dbReference type="RuleBase" id="RU003476"/>
    </source>
</evidence>
<reference evidence="6" key="1">
    <citation type="journal article" date="2019" name="Int. J. Syst. Evol. Microbiol.">
        <title>The Global Catalogue of Microorganisms (GCM) 10K type strain sequencing project: providing services to taxonomists for standard genome sequencing and annotation.</title>
        <authorList>
            <consortium name="The Broad Institute Genomics Platform"/>
            <consortium name="The Broad Institute Genome Sequencing Center for Infectious Disease"/>
            <person name="Wu L."/>
            <person name="Ma J."/>
        </authorList>
    </citation>
    <scope>NUCLEOTIDE SEQUENCE [LARGE SCALE GENOMIC DNA]</scope>
    <source>
        <strain evidence="6">JCM 18326</strain>
    </source>
</reference>